<dbReference type="PROSITE" id="PS50835">
    <property type="entry name" value="IG_LIKE"/>
    <property type="match status" value="1"/>
</dbReference>
<evidence type="ECO:0000313" key="6">
    <source>
        <dbReference type="Proteomes" id="UP000749559"/>
    </source>
</evidence>
<dbReference type="InterPro" id="IPR007110">
    <property type="entry name" value="Ig-like_dom"/>
</dbReference>
<evidence type="ECO:0000256" key="2">
    <source>
        <dbReference type="ARBA" id="ARBA00022490"/>
    </source>
</evidence>
<comment type="caution">
    <text evidence="5">The sequence shown here is derived from an EMBL/GenBank/DDBJ whole genome shotgun (WGS) entry which is preliminary data.</text>
</comment>
<evidence type="ECO:0000256" key="1">
    <source>
        <dbReference type="ARBA" id="ARBA00004496"/>
    </source>
</evidence>
<sequence length="200" mass="22532">AEEITSTTETKTTTEITTTHTPITIEEKSSFTETMTITHEGTQPTDIQTVTKEISTEAQPAGSRMEIEILEQKPIVEADVTHRQSMEMLVSASEDEVDEPHPTIPEFISKLEPQLKVMDGDEVTFRCSISSRARPVPTITWFHDNKVVEETPDFQLRYISETGECIMKIVEVFPQDTGEYRCEAEFPHGTAVTTCYLTVD</sequence>
<feature type="non-terminal residue" evidence="5">
    <location>
        <position position="200"/>
    </location>
</feature>
<dbReference type="InterPro" id="IPR036179">
    <property type="entry name" value="Ig-like_dom_sf"/>
</dbReference>
<keyword evidence="3" id="KW-0393">Immunoglobulin domain</keyword>
<evidence type="ECO:0000256" key="3">
    <source>
        <dbReference type="ARBA" id="ARBA00023319"/>
    </source>
</evidence>
<organism evidence="5 6">
    <name type="scientific">Owenia fusiformis</name>
    <name type="common">Polychaete worm</name>
    <dbReference type="NCBI Taxonomy" id="6347"/>
    <lineage>
        <taxon>Eukaryota</taxon>
        <taxon>Metazoa</taxon>
        <taxon>Spiralia</taxon>
        <taxon>Lophotrochozoa</taxon>
        <taxon>Annelida</taxon>
        <taxon>Polychaeta</taxon>
        <taxon>Sedentaria</taxon>
        <taxon>Canalipalpata</taxon>
        <taxon>Sabellida</taxon>
        <taxon>Oweniida</taxon>
        <taxon>Oweniidae</taxon>
        <taxon>Owenia</taxon>
    </lineage>
</organism>
<dbReference type="EMBL" id="CAIIXF020000424">
    <property type="protein sequence ID" value="CAH1803279.1"/>
    <property type="molecule type" value="Genomic_DNA"/>
</dbReference>
<keyword evidence="6" id="KW-1185">Reference proteome</keyword>
<evidence type="ECO:0000313" key="5">
    <source>
        <dbReference type="EMBL" id="CAH1803279.1"/>
    </source>
</evidence>
<dbReference type="InterPro" id="IPR013098">
    <property type="entry name" value="Ig_I-set"/>
</dbReference>
<dbReference type="InterPro" id="IPR013783">
    <property type="entry name" value="Ig-like_fold"/>
</dbReference>
<dbReference type="GO" id="GO:0005737">
    <property type="term" value="C:cytoplasm"/>
    <property type="evidence" value="ECO:0007669"/>
    <property type="project" value="UniProtKB-SubCell"/>
</dbReference>
<dbReference type="InterPro" id="IPR003599">
    <property type="entry name" value="Ig_sub"/>
</dbReference>
<protein>
    <recommendedName>
        <fullName evidence="4">Ig-like domain-containing protein</fullName>
    </recommendedName>
</protein>
<gene>
    <name evidence="5" type="ORF">OFUS_LOCUS26887</name>
</gene>
<dbReference type="SMART" id="SM00408">
    <property type="entry name" value="IGc2"/>
    <property type="match status" value="1"/>
</dbReference>
<dbReference type="SUPFAM" id="SSF48726">
    <property type="entry name" value="Immunoglobulin"/>
    <property type="match status" value="1"/>
</dbReference>
<dbReference type="FunFam" id="2.60.40.10:FF:000425">
    <property type="entry name" value="Myosin light chain kinase"/>
    <property type="match status" value="1"/>
</dbReference>
<name>A0A8S4QFW5_OWEFU</name>
<proteinExistence type="predicted"/>
<dbReference type="PANTHER" id="PTHR47633">
    <property type="entry name" value="IMMUNOGLOBULIN"/>
    <property type="match status" value="1"/>
</dbReference>
<feature type="domain" description="Ig-like" evidence="4">
    <location>
        <begin position="105"/>
        <end position="198"/>
    </location>
</feature>
<feature type="non-terminal residue" evidence="5">
    <location>
        <position position="1"/>
    </location>
</feature>
<comment type="subcellular location">
    <subcellularLocation>
        <location evidence="1">Cytoplasm</location>
    </subcellularLocation>
</comment>
<reference evidence="5" key="1">
    <citation type="submission" date="2022-03" db="EMBL/GenBank/DDBJ databases">
        <authorList>
            <person name="Martin C."/>
        </authorList>
    </citation>
    <scope>NUCLEOTIDE SEQUENCE</scope>
</reference>
<accession>A0A8S4QFW5</accession>
<dbReference type="OrthoDB" id="504170at2759"/>
<evidence type="ECO:0000259" key="4">
    <source>
        <dbReference type="PROSITE" id="PS50835"/>
    </source>
</evidence>
<dbReference type="Pfam" id="PF07679">
    <property type="entry name" value="I-set"/>
    <property type="match status" value="1"/>
</dbReference>
<dbReference type="SMART" id="SM00409">
    <property type="entry name" value="IG"/>
    <property type="match status" value="1"/>
</dbReference>
<keyword evidence="2" id="KW-0963">Cytoplasm</keyword>
<dbReference type="AlphaFoldDB" id="A0A8S4QFW5"/>
<dbReference type="Gene3D" id="2.60.40.10">
    <property type="entry name" value="Immunoglobulins"/>
    <property type="match status" value="1"/>
</dbReference>
<dbReference type="Proteomes" id="UP000749559">
    <property type="component" value="Unassembled WGS sequence"/>
</dbReference>
<dbReference type="InterPro" id="IPR003598">
    <property type="entry name" value="Ig_sub2"/>
</dbReference>